<accession>A0A2P6N7C2</accession>
<dbReference type="InterPro" id="IPR001451">
    <property type="entry name" value="Hexapep"/>
</dbReference>
<dbReference type="Proteomes" id="UP000241769">
    <property type="component" value="Unassembled WGS sequence"/>
</dbReference>
<dbReference type="Gene3D" id="2.160.10.10">
    <property type="entry name" value="Hexapeptide repeat proteins"/>
    <property type="match status" value="1"/>
</dbReference>
<organism evidence="1 2">
    <name type="scientific">Planoprotostelium fungivorum</name>
    <dbReference type="NCBI Taxonomy" id="1890364"/>
    <lineage>
        <taxon>Eukaryota</taxon>
        <taxon>Amoebozoa</taxon>
        <taxon>Evosea</taxon>
        <taxon>Variosea</taxon>
        <taxon>Cavosteliida</taxon>
        <taxon>Cavosteliaceae</taxon>
        <taxon>Planoprotostelium</taxon>
    </lineage>
</organism>
<dbReference type="InParanoid" id="A0A2P6N7C2"/>
<dbReference type="STRING" id="1890364.A0A2P6N7C2"/>
<dbReference type="InterPro" id="IPR011004">
    <property type="entry name" value="Trimer_LpxA-like_sf"/>
</dbReference>
<sequence length="263" mass="28339">MSKFFNTFKNAMRGDRAARPPASQIVPRRAALLGEALRETGLAIDAIGMEMMGKFAQKDHLNRHRRLQPFQGAHPAVNQGAWVAPSAALIGEVKLGAHTSVWYGAVLRADQHPIQIGNLSAIGERAIIRSAASQTSIGDGVIVGDGVVLHSCTLHADCVVEANSVVGHGSTIGSSAIIGAGSVVPPGTNVPNGEFWQGNPVQFVRKVEQNDLKNLHDRVDHLQQMAIQHDIELSKDAKQVQDDIDAFNAPPAQLKHSQMKYEY</sequence>
<comment type="caution">
    <text evidence="1">The sequence shown here is derived from an EMBL/GenBank/DDBJ whole genome shotgun (WGS) entry which is preliminary data.</text>
</comment>
<evidence type="ECO:0000313" key="1">
    <source>
        <dbReference type="EMBL" id="PRP79848.1"/>
    </source>
</evidence>
<dbReference type="Pfam" id="PF00132">
    <property type="entry name" value="Hexapep"/>
    <property type="match status" value="1"/>
</dbReference>
<dbReference type="InterPro" id="IPR050484">
    <property type="entry name" value="Transf_Hexapept/Carb_Anhydrase"/>
</dbReference>
<dbReference type="PANTHER" id="PTHR13061">
    <property type="entry name" value="DYNACTIN SUBUNIT P25"/>
    <property type="match status" value="1"/>
</dbReference>
<dbReference type="PANTHER" id="PTHR13061:SF29">
    <property type="entry name" value="GAMMA CARBONIC ANHYDRASE-LIKE 1, MITOCHONDRIAL-RELATED"/>
    <property type="match status" value="1"/>
</dbReference>
<dbReference type="EMBL" id="MDYQ01000168">
    <property type="protein sequence ID" value="PRP79848.1"/>
    <property type="molecule type" value="Genomic_DNA"/>
</dbReference>
<reference evidence="1 2" key="1">
    <citation type="journal article" date="2018" name="Genome Biol. Evol.">
        <title>Multiple Roots of Fruiting Body Formation in Amoebozoa.</title>
        <authorList>
            <person name="Hillmann F."/>
            <person name="Forbes G."/>
            <person name="Novohradska S."/>
            <person name="Ferling I."/>
            <person name="Riege K."/>
            <person name="Groth M."/>
            <person name="Westermann M."/>
            <person name="Marz M."/>
            <person name="Spaller T."/>
            <person name="Winckler T."/>
            <person name="Schaap P."/>
            <person name="Glockner G."/>
        </authorList>
    </citation>
    <scope>NUCLEOTIDE SEQUENCE [LARGE SCALE GENOMIC DNA]</scope>
    <source>
        <strain evidence="1 2">Jena</strain>
    </source>
</reference>
<keyword evidence="2" id="KW-1185">Reference proteome</keyword>
<dbReference type="CDD" id="cd04645">
    <property type="entry name" value="LbH_gamma_CA_like"/>
    <property type="match status" value="1"/>
</dbReference>
<gene>
    <name evidence="1" type="ORF">PROFUN_12460</name>
</gene>
<protein>
    <submittedName>
        <fullName evidence="1">Uncharacterized protein</fullName>
    </submittedName>
</protein>
<dbReference type="SUPFAM" id="SSF51161">
    <property type="entry name" value="Trimeric LpxA-like enzymes"/>
    <property type="match status" value="1"/>
</dbReference>
<dbReference type="AlphaFoldDB" id="A0A2P6N7C2"/>
<evidence type="ECO:0000313" key="2">
    <source>
        <dbReference type="Proteomes" id="UP000241769"/>
    </source>
</evidence>
<dbReference type="FunCoup" id="A0A2P6N7C2">
    <property type="interactions" value="4"/>
</dbReference>
<name>A0A2P6N7C2_9EUKA</name>
<dbReference type="OrthoDB" id="25818at2759"/>
<dbReference type="InterPro" id="IPR047324">
    <property type="entry name" value="LbH_gamma_CA-like"/>
</dbReference>
<proteinExistence type="predicted"/>